<dbReference type="Proteomes" id="UP000821866">
    <property type="component" value="Unassembled WGS sequence"/>
</dbReference>
<organism evidence="1 2">
    <name type="scientific">Rhipicephalus microplus</name>
    <name type="common">Cattle tick</name>
    <name type="synonym">Boophilus microplus</name>
    <dbReference type="NCBI Taxonomy" id="6941"/>
    <lineage>
        <taxon>Eukaryota</taxon>
        <taxon>Metazoa</taxon>
        <taxon>Ecdysozoa</taxon>
        <taxon>Arthropoda</taxon>
        <taxon>Chelicerata</taxon>
        <taxon>Arachnida</taxon>
        <taxon>Acari</taxon>
        <taxon>Parasitiformes</taxon>
        <taxon>Ixodida</taxon>
        <taxon>Ixodoidea</taxon>
        <taxon>Ixodidae</taxon>
        <taxon>Rhipicephalinae</taxon>
        <taxon>Rhipicephalus</taxon>
        <taxon>Boophilus</taxon>
    </lineage>
</organism>
<evidence type="ECO:0000313" key="2">
    <source>
        <dbReference type="Proteomes" id="UP000821866"/>
    </source>
</evidence>
<reference evidence="1" key="1">
    <citation type="journal article" date="2020" name="Cell">
        <title>Large-Scale Comparative Analyses of Tick Genomes Elucidate Their Genetic Diversity and Vector Capacities.</title>
        <authorList>
            <consortium name="Tick Genome and Microbiome Consortium (TIGMIC)"/>
            <person name="Jia N."/>
            <person name="Wang J."/>
            <person name="Shi W."/>
            <person name="Du L."/>
            <person name="Sun Y."/>
            <person name="Zhan W."/>
            <person name="Jiang J.F."/>
            <person name="Wang Q."/>
            <person name="Zhang B."/>
            <person name="Ji P."/>
            <person name="Bell-Sakyi L."/>
            <person name="Cui X.M."/>
            <person name="Yuan T.T."/>
            <person name="Jiang B.G."/>
            <person name="Yang W.F."/>
            <person name="Lam T.T."/>
            <person name="Chang Q.C."/>
            <person name="Ding S.J."/>
            <person name="Wang X.J."/>
            <person name="Zhu J.G."/>
            <person name="Ruan X.D."/>
            <person name="Zhao L."/>
            <person name="Wei J.T."/>
            <person name="Ye R.Z."/>
            <person name="Que T.C."/>
            <person name="Du C.H."/>
            <person name="Zhou Y.H."/>
            <person name="Cheng J.X."/>
            <person name="Dai P.F."/>
            <person name="Guo W.B."/>
            <person name="Han X.H."/>
            <person name="Huang E.J."/>
            <person name="Li L.F."/>
            <person name="Wei W."/>
            <person name="Gao Y.C."/>
            <person name="Liu J.Z."/>
            <person name="Shao H.Z."/>
            <person name="Wang X."/>
            <person name="Wang C.C."/>
            <person name="Yang T.C."/>
            <person name="Huo Q.B."/>
            <person name="Li W."/>
            <person name="Chen H.Y."/>
            <person name="Chen S.E."/>
            <person name="Zhou L.G."/>
            <person name="Ni X.B."/>
            <person name="Tian J.H."/>
            <person name="Sheng Y."/>
            <person name="Liu T."/>
            <person name="Pan Y.S."/>
            <person name="Xia L.Y."/>
            <person name="Li J."/>
            <person name="Zhao F."/>
            <person name="Cao W.C."/>
        </authorList>
    </citation>
    <scope>NUCLEOTIDE SEQUENCE</scope>
    <source>
        <strain evidence="1">Rmic-2018</strain>
    </source>
</reference>
<proteinExistence type="predicted"/>
<evidence type="ECO:0000313" key="1">
    <source>
        <dbReference type="EMBL" id="KAH7944710.1"/>
    </source>
</evidence>
<keyword evidence="2" id="KW-1185">Reference proteome</keyword>
<protein>
    <submittedName>
        <fullName evidence="1">Uncharacterized protein</fullName>
    </submittedName>
</protein>
<dbReference type="EMBL" id="JABSTU010005371">
    <property type="protein sequence ID" value="KAH7944710.1"/>
    <property type="molecule type" value="Genomic_DNA"/>
</dbReference>
<gene>
    <name evidence="1" type="ORF">HPB51_028572</name>
</gene>
<comment type="caution">
    <text evidence="1">The sequence shown here is derived from an EMBL/GenBank/DDBJ whole genome shotgun (WGS) entry which is preliminary data.</text>
</comment>
<reference evidence="1" key="2">
    <citation type="submission" date="2021-09" db="EMBL/GenBank/DDBJ databases">
        <authorList>
            <person name="Jia N."/>
            <person name="Wang J."/>
            <person name="Shi W."/>
            <person name="Du L."/>
            <person name="Sun Y."/>
            <person name="Zhan W."/>
            <person name="Jiang J."/>
            <person name="Wang Q."/>
            <person name="Zhang B."/>
            <person name="Ji P."/>
            <person name="Sakyi L.B."/>
            <person name="Cui X."/>
            <person name="Yuan T."/>
            <person name="Jiang B."/>
            <person name="Yang W."/>
            <person name="Lam T.T.-Y."/>
            <person name="Chang Q."/>
            <person name="Ding S."/>
            <person name="Wang X."/>
            <person name="Zhu J."/>
            <person name="Ruan X."/>
            <person name="Zhao L."/>
            <person name="Wei J."/>
            <person name="Que T."/>
            <person name="Du C."/>
            <person name="Cheng J."/>
            <person name="Dai P."/>
            <person name="Han X."/>
            <person name="Huang E."/>
            <person name="Gao Y."/>
            <person name="Liu J."/>
            <person name="Shao H."/>
            <person name="Ye R."/>
            <person name="Li L."/>
            <person name="Wei W."/>
            <person name="Wang X."/>
            <person name="Wang C."/>
            <person name="Huo Q."/>
            <person name="Li W."/>
            <person name="Guo W."/>
            <person name="Chen H."/>
            <person name="Chen S."/>
            <person name="Zhou L."/>
            <person name="Zhou L."/>
            <person name="Ni X."/>
            <person name="Tian J."/>
            <person name="Zhou Y."/>
            <person name="Sheng Y."/>
            <person name="Liu T."/>
            <person name="Pan Y."/>
            <person name="Xia L."/>
            <person name="Li J."/>
            <person name="Zhao F."/>
            <person name="Cao W."/>
        </authorList>
    </citation>
    <scope>NUCLEOTIDE SEQUENCE</scope>
    <source>
        <strain evidence="1">Rmic-2018</strain>
        <tissue evidence="1">Larvae</tissue>
    </source>
</reference>
<dbReference type="Gene3D" id="3.80.10.10">
    <property type="entry name" value="Ribonuclease Inhibitor"/>
    <property type="match status" value="1"/>
</dbReference>
<name>A0A9J6CWY9_RHIMP</name>
<sequence>MGNIFGRLQRPCTAFSAERAHATSIIDRTVSERFRLPCSADVPTATQNSQMCPIIDYLDICNEILFHVGLELRERRGGSLSLVSFDETSAQVPPPADVDLNRTKTFLRWLIGTHVCITSLVLRGEWVTSHCEIIVEELPDNNHIEKLLVRFPSAKALQMDISTMLPRLRFLEDLTLYYSPNTNAFVEAVSELLRTTTCLRSLALHSCYSGQPSKTLMDALAANSTLKTFKLWANWHAAVPPSALANYVMSGRLLTELVVMGYTNDRQELLLEECLVRNSTVSTLHIHSVCAAKAPHDS</sequence>
<dbReference type="VEuPathDB" id="VectorBase:LOC119162424"/>
<dbReference type="InterPro" id="IPR032675">
    <property type="entry name" value="LRR_dom_sf"/>
</dbReference>
<dbReference type="AlphaFoldDB" id="A0A9J6CWY9"/>
<dbReference type="SUPFAM" id="SSF52047">
    <property type="entry name" value="RNI-like"/>
    <property type="match status" value="1"/>
</dbReference>
<accession>A0A9J6CWY9</accession>